<dbReference type="EMBL" id="MU267796">
    <property type="protein sequence ID" value="KAH7908809.1"/>
    <property type="molecule type" value="Genomic_DNA"/>
</dbReference>
<reference evidence="1" key="1">
    <citation type="journal article" date="2021" name="New Phytol.">
        <title>Evolutionary innovations through gain and loss of genes in the ectomycorrhizal Boletales.</title>
        <authorList>
            <person name="Wu G."/>
            <person name="Miyauchi S."/>
            <person name="Morin E."/>
            <person name="Kuo A."/>
            <person name="Drula E."/>
            <person name="Varga T."/>
            <person name="Kohler A."/>
            <person name="Feng B."/>
            <person name="Cao Y."/>
            <person name="Lipzen A."/>
            <person name="Daum C."/>
            <person name="Hundley H."/>
            <person name="Pangilinan J."/>
            <person name="Johnson J."/>
            <person name="Barry K."/>
            <person name="LaButti K."/>
            <person name="Ng V."/>
            <person name="Ahrendt S."/>
            <person name="Min B."/>
            <person name="Choi I.G."/>
            <person name="Park H."/>
            <person name="Plett J.M."/>
            <person name="Magnuson J."/>
            <person name="Spatafora J.W."/>
            <person name="Nagy L.G."/>
            <person name="Henrissat B."/>
            <person name="Grigoriev I.V."/>
            <person name="Yang Z.L."/>
            <person name="Xu J."/>
            <person name="Martin F.M."/>
        </authorList>
    </citation>
    <scope>NUCLEOTIDE SEQUENCE</scope>
    <source>
        <strain evidence="1">ATCC 28755</strain>
    </source>
</reference>
<organism evidence="1 2">
    <name type="scientific">Hygrophoropsis aurantiaca</name>
    <dbReference type="NCBI Taxonomy" id="72124"/>
    <lineage>
        <taxon>Eukaryota</taxon>
        <taxon>Fungi</taxon>
        <taxon>Dikarya</taxon>
        <taxon>Basidiomycota</taxon>
        <taxon>Agaricomycotina</taxon>
        <taxon>Agaricomycetes</taxon>
        <taxon>Agaricomycetidae</taxon>
        <taxon>Boletales</taxon>
        <taxon>Coniophorineae</taxon>
        <taxon>Hygrophoropsidaceae</taxon>
        <taxon>Hygrophoropsis</taxon>
    </lineage>
</organism>
<protein>
    <submittedName>
        <fullName evidence="1">Uncharacterized protein</fullName>
    </submittedName>
</protein>
<keyword evidence="2" id="KW-1185">Reference proteome</keyword>
<name>A0ACB8A6V9_9AGAM</name>
<proteinExistence type="predicted"/>
<comment type="caution">
    <text evidence="1">The sequence shown here is derived from an EMBL/GenBank/DDBJ whole genome shotgun (WGS) entry which is preliminary data.</text>
</comment>
<sequence length="229" mass="25210">MTSRLVPLENNPEVLNKWANAAGLVETQFQFCEVYGLDPEAVVLLYPGNIDAIAHKSKLEDENISVNGQYPIHPSVTWVKQTISNACGTMAVLHSLCNSGVPLIPQSLLEKFIQDCKGKTPLECSKILEETHRFTEIHKELAVDGQSRVPADLNVEFHFTSFVQAPDVNAQPGETKLRMVELNGARNCAIDRGESNDLLADVAEYVKTAQIAHVSSIHFSMMALAPVEQ</sequence>
<gene>
    <name evidence="1" type="ORF">BJ138DRAFT_310041</name>
</gene>
<evidence type="ECO:0000313" key="2">
    <source>
        <dbReference type="Proteomes" id="UP000790377"/>
    </source>
</evidence>
<dbReference type="Proteomes" id="UP000790377">
    <property type="component" value="Unassembled WGS sequence"/>
</dbReference>
<evidence type="ECO:0000313" key="1">
    <source>
        <dbReference type="EMBL" id="KAH7908809.1"/>
    </source>
</evidence>
<accession>A0ACB8A6V9</accession>